<evidence type="ECO:0000313" key="2">
    <source>
        <dbReference type="EMBL" id="SAL32435.1"/>
    </source>
</evidence>
<accession>A0A158GK01</accession>
<protein>
    <recommendedName>
        <fullName evidence="4">Lipoprotein</fullName>
    </recommendedName>
</protein>
<dbReference type="Proteomes" id="UP000054683">
    <property type="component" value="Unassembled WGS sequence"/>
</dbReference>
<dbReference type="RefSeq" id="WP_062085476.1">
    <property type="nucleotide sequence ID" value="NZ_FCOK02000015.1"/>
</dbReference>
<reference evidence="2 3" key="1">
    <citation type="submission" date="2016-01" db="EMBL/GenBank/DDBJ databases">
        <authorList>
            <person name="Oliw E.H."/>
        </authorList>
    </citation>
    <scope>NUCLEOTIDE SEQUENCE [LARGE SCALE GENOMIC DNA]</scope>
    <source>
        <strain evidence="2">LMG 27134</strain>
    </source>
</reference>
<proteinExistence type="predicted"/>
<evidence type="ECO:0008006" key="4">
    <source>
        <dbReference type="Google" id="ProtNLM"/>
    </source>
</evidence>
<feature type="chain" id="PRO_5008501654" description="Lipoprotein" evidence="1">
    <location>
        <begin position="21"/>
        <end position="156"/>
    </location>
</feature>
<dbReference type="AlphaFoldDB" id="A0A158GK01"/>
<sequence length="156" mass="17120">MNKHKLLIWICAALPASAFAALPNDGVTFVTHGPYAAGAATVQPANGGMYVYSSKPVEDGRRPMRFMVGKPARQTYDLFSAEEEAALSQVRADQIAAAARNRARLRHVRFHAQPKLNWPKVVLMGDKTCVPQLPFASSADWKDHLVCWSAGDSRVE</sequence>
<organism evidence="2 3">
    <name type="scientific">Caballeronia udeis</name>
    <dbReference type="NCBI Taxonomy" id="1232866"/>
    <lineage>
        <taxon>Bacteria</taxon>
        <taxon>Pseudomonadati</taxon>
        <taxon>Pseudomonadota</taxon>
        <taxon>Betaproteobacteria</taxon>
        <taxon>Burkholderiales</taxon>
        <taxon>Burkholderiaceae</taxon>
        <taxon>Caballeronia</taxon>
    </lineage>
</organism>
<evidence type="ECO:0000256" key="1">
    <source>
        <dbReference type="SAM" id="SignalP"/>
    </source>
</evidence>
<gene>
    <name evidence="2" type="ORF">AWB69_02826</name>
</gene>
<dbReference type="OrthoDB" id="9003818at2"/>
<name>A0A158GK01_9BURK</name>
<dbReference type="EMBL" id="FCOK02000015">
    <property type="protein sequence ID" value="SAL32435.1"/>
    <property type="molecule type" value="Genomic_DNA"/>
</dbReference>
<evidence type="ECO:0000313" key="3">
    <source>
        <dbReference type="Proteomes" id="UP000054683"/>
    </source>
</evidence>
<feature type="signal peptide" evidence="1">
    <location>
        <begin position="1"/>
        <end position="20"/>
    </location>
</feature>
<keyword evidence="1" id="KW-0732">Signal</keyword>